<proteinExistence type="predicted"/>
<dbReference type="EMBL" id="JASCZI010244305">
    <property type="protein sequence ID" value="MED6214065.1"/>
    <property type="molecule type" value="Genomic_DNA"/>
</dbReference>
<organism evidence="1 2">
    <name type="scientific">Stylosanthes scabra</name>
    <dbReference type="NCBI Taxonomy" id="79078"/>
    <lineage>
        <taxon>Eukaryota</taxon>
        <taxon>Viridiplantae</taxon>
        <taxon>Streptophyta</taxon>
        <taxon>Embryophyta</taxon>
        <taxon>Tracheophyta</taxon>
        <taxon>Spermatophyta</taxon>
        <taxon>Magnoliopsida</taxon>
        <taxon>eudicotyledons</taxon>
        <taxon>Gunneridae</taxon>
        <taxon>Pentapetalae</taxon>
        <taxon>rosids</taxon>
        <taxon>fabids</taxon>
        <taxon>Fabales</taxon>
        <taxon>Fabaceae</taxon>
        <taxon>Papilionoideae</taxon>
        <taxon>50 kb inversion clade</taxon>
        <taxon>dalbergioids sensu lato</taxon>
        <taxon>Dalbergieae</taxon>
        <taxon>Pterocarpus clade</taxon>
        <taxon>Stylosanthes</taxon>
    </lineage>
</organism>
<protein>
    <submittedName>
        <fullName evidence="1">Uncharacterized protein</fullName>
    </submittedName>
</protein>
<keyword evidence="2" id="KW-1185">Reference proteome</keyword>
<sequence length="135" mass="15104">MATMRGKRLLSDVEQEESCDNDCRNTGNILVSPDPHEDLAKGRMATHGAVTSENTKDGFGHANIYLGDGTLSDITNVYAVPDETFNARRKRIEKLTTRRKVLALPGKYDETFNARKQRIEKLTARRKVLVLLGNS</sequence>
<accession>A0ABU6YVT6</accession>
<evidence type="ECO:0000313" key="2">
    <source>
        <dbReference type="Proteomes" id="UP001341840"/>
    </source>
</evidence>
<gene>
    <name evidence="1" type="ORF">PIB30_099377</name>
</gene>
<name>A0ABU6YVT6_9FABA</name>
<reference evidence="1 2" key="1">
    <citation type="journal article" date="2023" name="Plants (Basel)">
        <title>Bridging the Gap: Combining Genomics and Transcriptomics Approaches to Understand Stylosanthes scabra, an Orphan Legume from the Brazilian Caatinga.</title>
        <authorList>
            <person name="Ferreira-Neto J.R.C."/>
            <person name="da Silva M.D."/>
            <person name="Binneck E."/>
            <person name="de Melo N.F."/>
            <person name="da Silva R.H."/>
            <person name="de Melo A.L.T.M."/>
            <person name="Pandolfi V."/>
            <person name="Bustamante F.O."/>
            <person name="Brasileiro-Vidal A.C."/>
            <person name="Benko-Iseppon A.M."/>
        </authorList>
    </citation>
    <scope>NUCLEOTIDE SEQUENCE [LARGE SCALE GENOMIC DNA]</scope>
    <source>
        <tissue evidence="1">Leaves</tissue>
    </source>
</reference>
<comment type="caution">
    <text evidence="1">The sequence shown here is derived from an EMBL/GenBank/DDBJ whole genome shotgun (WGS) entry which is preliminary data.</text>
</comment>
<evidence type="ECO:0000313" key="1">
    <source>
        <dbReference type="EMBL" id="MED6214065.1"/>
    </source>
</evidence>
<feature type="non-terminal residue" evidence="1">
    <location>
        <position position="135"/>
    </location>
</feature>
<dbReference type="Proteomes" id="UP001341840">
    <property type="component" value="Unassembled WGS sequence"/>
</dbReference>